<keyword evidence="8" id="KW-1185">Reference proteome</keyword>
<dbReference type="FunFam" id="3.40.50.300:FF:000006">
    <property type="entry name" value="DNA-binding transcriptional regulator NtrC"/>
    <property type="match status" value="1"/>
</dbReference>
<dbReference type="SUPFAM" id="SSF52540">
    <property type="entry name" value="P-loop containing nucleoside triphosphate hydrolases"/>
    <property type="match status" value="1"/>
</dbReference>
<dbReference type="PROSITE" id="PS00688">
    <property type="entry name" value="SIGMA54_INTERACT_3"/>
    <property type="match status" value="1"/>
</dbReference>
<dbReference type="Pfam" id="PF02954">
    <property type="entry name" value="HTH_8"/>
    <property type="match status" value="1"/>
</dbReference>
<dbReference type="InterPro" id="IPR027417">
    <property type="entry name" value="P-loop_NTPase"/>
</dbReference>
<dbReference type="Gene3D" id="1.10.8.60">
    <property type="match status" value="1"/>
</dbReference>
<dbReference type="Pfam" id="PF25601">
    <property type="entry name" value="AAA_lid_14"/>
    <property type="match status" value="1"/>
</dbReference>
<protein>
    <submittedName>
        <fullName evidence="7">Sigma-54-dependent Fis family transcriptional regulator</fullName>
    </submittedName>
</protein>
<dbReference type="GO" id="GO:0005524">
    <property type="term" value="F:ATP binding"/>
    <property type="evidence" value="ECO:0007669"/>
    <property type="project" value="UniProtKB-KW"/>
</dbReference>
<keyword evidence="1" id="KW-0547">Nucleotide-binding</keyword>
<dbReference type="AlphaFoldDB" id="A0A5C8LQA1"/>
<proteinExistence type="predicted"/>
<evidence type="ECO:0000256" key="1">
    <source>
        <dbReference type="ARBA" id="ARBA00022741"/>
    </source>
</evidence>
<evidence type="ECO:0000259" key="6">
    <source>
        <dbReference type="PROSITE" id="PS50045"/>
    </source>
</evidence>
<dbReference type="OrthoDB" id="9804019at2"/>
<dbReference type="SUPFAM" id="SSF52172">
    <property type="entry name" value="CheY-like"/>
    <property type="match status" value="1"/>
</dbReference>
<dbReference type="RefSeq" id="WP_147905436.1">
    <property type="nucleotide sequence ID" value="NZ_BAAAGC010000002.1"/>
</dbReference>
<dbReference type="GO" id="GO:0043565">
    <property type="term" value="F:sequence-specific DNA binding"/>
    <property type="evidence" value="ECO:0007669"/>
    <property type="project" value="InterPro"/>
</dbReference>
<dbReference type="InterPro" id="IPR003593">
    <property type="entry name" value="AAA+_ATPase"/>
</dbReference>
<dbReference type="InterPro" id="IPR025662">
    <property type="entry name" value="Sigma_54_int_dom_ATP-bd_1"/>
</dbReference>
<feature type="domain" description="Sigma-54 factor interaction" evidence="6">
    <location>
        <begin position="141"/>
        <end position="369"/>
    </location>
</feature>
<sequence>MTQPVLFLHLQDPELTSLLLQSDIVRRFVICKSQPDECWVEQLLRQTCDLAFIEIDSTEPAQYELLQQSNRLAEIDFILVSKGIPDLALDQLMRSGAGYHFRQPLDMASVLDAVQDFYQQLSSVAVKRKVQSSDLDQFGLLVGSSAAMLRLYKTVRKVAVTEANVLIVGESGAGKELVANTLHLASHRADQPFVAINCGALSSELIDSELFGHMKGSFTGALRDHQGVFAQAEHGTLFLDEVTEMPLEQQVKLLRVLESGEYRPVGSNKVCKANVRVIAATNRDPLQAVADGIFREDLYFRLSQFPVKVPALREREGDITGLAYHFLAYCNAREQQQKQLSDAALAVIKQHCWPGNVRELKHAVERAFILADKLIEPEHLLLDLATPTAAVADIPLDMPLDELEKTAIFAALERNGGNKTDTAQQLGISVKTLYNKLDKYQQES</sequence>
<dbReference type="InterPro" id="IPR011006">
    <property type="entry name" value="CheY-like_superfamily"/>
</dbReference>
<dbReference type="PRINTS" id="PR01590">
    <property type="entry name" value="HTHFIS"/>
</dbReference>
<dbReference type="PROSITE" id="PS50045">
    <property type="entry name" value="SIGMA54_INTERACT_4"/>
    <property type="match status" value="1"/>
</dbReference>
<reference evidence="7 8" key="1">
    <citation type="submission" date="2019-08" db="EMBL/GenBank/DDBJ databases">
        <title>Draft genome analysis of Rheinheimera tangshanensis isolated from the roots of fresh rice plants (Oryza sativa).</title>
        <authorList>
            <person name="Yu Q."/>
            <person name="Qi Y."/>
            <person name="Zhang H."/>
            <person name="Pu J."/>
        </authorList>
    </citation>
    <scope>NUCLEOTIDE SEQUENCE [LARGE SCALE GENOMIC DNA]</scope>
    <source>
        <strain evidence="7 8">JA3-B52</strain>
    </source>
</reference>
<evidence type="ECO:0000256" key="2">
    <source>
        <dbReference type="ARBA" id="ARBA00022840"/>
    </source>
</evidence>
<dbReference type="InterPro" id="IPR025944">
    <property type="entry name" value="Sigma_54_int_dom_CS"/>
</dbReference>
<dbReference type="PANTHER" id="PTHR32071">
    <property type="entry name" value="TRANSCRIPTIONAL REGULATORY PROTEIN"/>
    <property type="match status" value="1"/>
</dbReference>
<dbReference type="CDD" id="cd00009">
    <property type="entry name" value="AAA"/>
    <property type="match status" value="1"/>
</dbReference>
<gene>
    <name evidence="7" type="ORF">FU839_17680</name>
</gene>
<dbReference type="GO" id="GO:0006355">
    <property type="term" value="P:regulation of DNA-templated transcription"/>
    <property type="evidence" value="ECO:0007669"/>
    <property type="project" value="InterPro"/>
</dbReference>
<keyword evidence="2" id="KW-0067">ATP-binding</keyword>
<keyword evidence="3" id="KW-0805">Transcription regulation</keyword>
<evidence type="ECO:0000313" key="8">
    <source>
        <dbReference type="Proteomes" id="UP000321814"/>
    </source>
</evidence>
<dbReference type="Pfam" id="PF00158">
    <property type="entry name" value="Sigma54_activat"/>
    <property type="match status" value="1"/>
</dbReference>
<dbReference type="InterPro" id="IPR002197">
    <property type="entry name" value="HTH_Fis"/>
</dbReference>
<dbReference type="Gene3D" id="3.40.50.300">
    <property type="entry name" value="P-loop containing nucleotide triphosphate hydrolases"/>
    <property type="match status" value="1"/>
</dbReference>
<keyword evidence="5" id="KW-0804">Transcription</keyword>
<evidence type="ECO:0000256" key="3">
    <source>
        <dbReference type="ARBA" id="ARBA00023015"/>
    </source>
</evidence>
<dbReference type="PROSITE" id="PS00675">
    <property type="entry name" value="SIGMA54_INTERACT_1"/>
    <property type="match status" value="1"/>
</dbReference>
<keyword evidence="4" id="KW-0238">DNA-binding</keyword>
<dbReference type="PANTHER" id="PTHR32071:SF117">
    <property type="entry name" value="PTS-DEPENDENT DIHYDROXYACETONE KINASE OPERON REGULATORY PROTEIN-RELATED"/>
    <property type="match status" value="1"/>
</dbReference>
<dbReference type="Gene3D" id="1.10.10.60">
    <property type="entry name" value="Homeodomain-like"/>
    <property type="match status" value="1"/>
</dbReference>
<organism evidence="7 8">
    <name type="scientific">Rheinheimera tangshanensis</name>
    <dbReference type="NCBI Taxonomy" id="400153"/>
    <lineage>
        <taxon>Bacteria</taxon>
        <taxon>Pseudomonadati</taxon>
        <taxon>Pseudomonadota</taxon>
        <taxon>Gammaproteobacteria</taxon>
        <taxon>Chromatiales</taxon>
        <taxon>Chromatiaceae</taxon>
        <taxon>Rheinheimera</taxon>
    </lineage>
</organism>
<dbReference type="SUPFAM" id="SSF46689">
    <property type="entry name" value="Homeodomain-like"/>
    <property type="match status" value="1"/>
</dbReference>
<evidence type="ECO:0000313" key="7">
    <source>
        <dbReference type="EMBL" id="TXK77928.1"/>
    </source>
</evidence>
<dbReference type="Proteomes" id="UP000321814">
    <property type="component" value="Unassembled WGS sequence"/>
</dbReference>
<dbReference type="InterPro" id="IPR009057">
    <property type="entry name" value="Homeodomain-like_sf"/>
</dbReference>
<dbReference type="InterPro" id="IPR058031">
    <property type="entry name" value="AAA_lid_NorR"/>
</dbReference>
<name>A0A5C8LQA1_9GAMM</name>
<accession>A0A5C8LQA1</accession>
<dbReference type="SMART" id="SM00382">
    <property type="entry name" value="AAA"/>
    <property type="match status" value="1"/>
</dbReference>
<comment type="caution">
    <text evidence="7">The sequence shown here is derived from an EMBL/GenBank/DDBJ whole genome shotgun (WGS) entry which is preliminary data.</text>
</comment>
<dbReference type="EMBL" id="VRLR01000016">
    <property type="protein sequence ID" value="TXK77928.1"/>
    <property type="molecule type" value="Genomic_DNA"/>
</dbReference>
<evidence type="ECO:0000256" key="5">
    <source>
        <dbReference type="ARBA" id="ARBA00023163"/>
    </source>
</evidence>
<evidence type="ECO:0000256" key="4">
    <source>
        <dbReference type="ARBA" id="ARBA00023125"/>
    </source>
</evidence>
<dbReference type="InterPro" id="IPR002078">
    <property type="entry name" value="Sigma_54_int"/>
</dbReference>